<dbReference type="OrthoDB" id="9785673at2"/>
<dbReference type="InterPro" id="IPR029026">
    <property type="entry name" value="tRNA_m1G_MTases_N"/>
</dbReference>
<evidence type="ECO:0000259" key="4">
    <source>
        <dbReference type="Pfam" id="PF22655"/>
    </source>
</evidence>
<dbReference type="PATRIC" id="fig|2041.4.peg.1182"/>
<dbReference type="AlphaFoldDB" id="A0A0U4B8R3"/>
<dbReference type="PANTHER" id="PTHR43191">
    <property type="entry name" value="RRNA METHYLTRANSFERASE 3"/>
    <property type="match status" value="1"/>
</dbReference>
<dbReference type="Pfam" id="PF00588">
    <property type="entry name" value="SpoU_methylase"/>
    <property type="match status" value="1"/>
</dbReference>
<dbReference type="PANTHER" id="PTHR43191:SF2">
    <property type="entry name" value="RRNA METHYLTRANSFERASE 3, MITOCHONDRIAL"/>
    <property type="match status" value="1"/>
</dbReference>
<dbReference type="Gene3D" id="3.30.1330.30">
    <property type="match status" value="1"/>
</dbReference>
<evidence type="ECO:0000313" key="6">
    <source>
        <dbReference type="Proteomes" id="UP000067689"/>
    </source>
</evidence>
<dbReference type="SUPFAM" id="SSF55315">
    <property type="entry name" value="L30e-like"/>
    <property type="match status" value="1"/>
</dbReference>
<dbReference type="GO" id="GO:0032259">
    <property type="term" value="P:methylation"/>
    <property type="evidence" value="ECO:0007669"/>
    <property type="project" value="UniProtKB-KW"/>
</dbReference>
<dbReference type="GO" id="GO:0008173">
    <property type="term" value="F:RNA methyltransferase activity"/>
    <property type="evidence" value="ECO:0007669"/>
    <property type="project" value="InterPro"/>
</dbReference>
<dbReference type="KEGG" id="aer:AERYTH_05690"/>
<dbReference type="GO" id="GO:0003723">
    <property type="term" value="F:RNA binding"/>
    <property type="evidence" value="ECO:0007669"/>
    <property type="project" value="InterPro"/>
</dbReference>
<dbReference type="SUPFAM" id="SSF75217">
    <property type="entry name" value="alpha/beta knot"/>
    <property type="match status" value="1"/>
</dbReference>
<dbReference type="STRING" id="2041.AERYTH_05690"/>
<dbReference type="Pfam" id="PF22655">
    <property type="entry name" value="SpoU_sub_bind_like"/>
    <property type="match status" value="1"/>
</dbReference>
<reference evidence="5 6" key="1">
    <citation type="journal article" date="1991" name="Int. J. Syst. Bacteriol.">
        <title>Description of the erythromycin-producing bacterium Arthrobacter sp. strain NRRL B-3381 as Aeromicrobium erythreum gen. nov., sp. nov.</title>
        <authorList>
            <person name="Miller E.S."/>
            <person name="Woese C.R."/>
            <person name="Brenner S."/>
        </authorList>
    </citation>
    <scope>NUCLEOTIDE SEQUENCE [LARGE SCALE GENOMIC DNA]</scope>
    <source>
        <strain evidence="5 6">AR18</strain>
    </source>
</reference>
<feature type="domain" description="tRNA/rRNA methyltransferase SpoU type" evidence="3">
    <location>
        <begin position="103"/>
        <end position="248"/>
    </location>
</feature>
<keyword evidence="6" id="KW-1185">Reference proteome</keyword>
<dbReference type="GO" id="GO:0006396">
    <property type="term" value="P:RNA processing"/>
    <property type="evidence" value="ECO:0007669"/>
    <property type="project" value="InterPro"/>
</dbReference>
<evidence type="ECO:0000313" key="5">
    <source>
        <dbReference type="EMBL" id="ALX04228.1"/>
    </source>
</evidence>
<dbReference type="InterPro" id="IPR029028">
    <property type="entry name" value="Alpha/beta_knot_MTases"/>
</dbReference>
<name>A0A0U4B8R3_9ACTN</name>
<dbReference type="Proteomes" id="UP000067689">
    <property type="component" value="Chromosome"/>
</dbReference>
<dbReference type="InterPro" id="IPR054578">
    <property type="entry name" value="SpoU_sub_bind-like_N"/>
</dbReference>
<feature type="domain" description="SpoU L30e-like N-terminal" evidence="4">
    <location>
        <begin position="1"/>
        <end position="83"/>
    </location>
</feature>
<sequence>MLTNRRKRTQLRQLLVQGVRPVSVALESPLEVVAVLHDDRRDPSQWAREAVARAVGRGAEQYTLSAELLAELAEQEQDRPEVVLVVAQPADDLARLPAGPDLLAVVLDRPTSPGNVGSIARSVDAFGGSGLVVCGHACDPYEPRAVRASTGSALTVPTVRLGSPYEVLAWVEDLRSRLGWVQVVGTDEDGPVELADADLTAPTVVVTGNETRGLSAAWREICDVMVHIPITGTASSLNAANATSVVLYEASRQRRRA</sequence>
<dbReference type="InterPro" id="IPR029064">
    <property type="entry name" value="Ribosomal_eL30-like_sf"/>
</dbReference>
<dbReference type="InterPro" id="IPR001537">
    <property type="entry name" value="SpoU_MeTrfase"/>
</dbReference>
<dbReference type="EMBL" id="CP011502">
    <property type="protein sequence ID" value="ALX04228.1"/>
    <property type="molecule type" value="Genomic_DNA"/>
</dbReference>
<accession>A0A0U4B8R3</accession>
<organism evidence="5 6">
    <name type="scientific">Aeromicrobium erythreum</name>
    <dbReference type="NCBI Taxonomy" id="2041"/>
    <lineage>
        <taxon>Bacteria</taxon>
        <taxon>Bacillati</taxon>
        <taxon>Actinomycetota</taxon>
        <taxon>Actinomycetes</taxon>
        <taxon>Propionibacteriales</taxon>
        <taxon>Nocardioidaceae</taxon>
        <taxon>Aeromicrobium</taxon>
    </lineage>
</organism>
<gene>
    <name evidence="5" type="ORF">AERYTH_05690</name>
</gene>
<protein>
    <submittedName>
        <fullName evidence="5">rRNA methyltransferase</fullName>
    </submittedName>
</protein>
<dbReference type="Gene3D" id="3.40.1280.10">
    <property type="match status" value="1"/>
</dbReference>
<evidence type="ECO:0000256" key="2">
    <source>
        <dbReference type="ARBA" id="ARBA00022679"/>
    </source>
</evidence>
<keyword evidence="1 5" id="KW-0489">Methyltransferase</keyword>
<proteinExistence type="predicted"/>
<evidence type="ECO:0000259" key="3">
    <source>
        <dbReference type="Pfam" id="PF00588"/>
    </source>
</evidence>
<dbReference type="InterPro" id="IPR051259">
    <property type="entry name" value="rRNA_Methyltransferase"/>
</dbReference>
<evidence type="ECO:0000256" key="1">
    <source>
        <dbReference type="ARBA" id="ARBA00022603"/>
    </source>
</evidence>
<keyword evidence="2 5" id="KW-0808">Transferase</keyword>